<dbReference type="HOGENOM" id="CLU_808923_0_0_1"/>
<dbReference type="EMBL" id="AOGT01000131">
    <property type="protein sequence ID" value="EMG50754.1"/>
    <property type="molecule type" value="Genomic_DNA"/>
</dbReference>
<dbReference type="Proteomes" id="UP000011777">
    <property type="component" value="Unassembled WGS sequence"/>
</dbReference>
<evidence type="ECO:0000313" key="3">
    <source>
        <dbReference type="EMBL" id="EMG50754.1"/>
    </source>
</evidence>
<evidence type="ECO:0008006" key="5">
    <source>
        <dbReference type="Google" id="ProtNLM"/>
    </source>
</evidence>
<proteinExistence type="predicted"/>
<dbReference type="AlphaFoldDB" id="M3K7C2"/>
<comment type="caution">
    <text evidence="3">The sequence shown here is derived from an EMBL/GenBank/DDBJ whole genome shotgun (WGS) entry which is preliminary data.</text>
</comment>
<name>M3K7C2_CANMX</name>
<keyword evidence="4" id="KW-1185">Reference proteome</keyword>
<dbReference type="STRING" id="1245528.M3K7C2"/>
<feature type="region of interest" description="Disordered" evidence="2">
    <location>
        <begin position="282"/>
        <end position="312"/>
    </location>
</feature>
<feature type="coiled-coil region" evidence="1">
    <location>
        <begin position="52"/>
        <end position="93"/>
    </location>
</feature>
<dbReference type="OrthoDB" id="5394106at2759"/>
<feature type="region of interest" description="Disordered" evidence="2">
    <location>
        <begin position="190"/>
        <end position="217"/>
    </location>
</feature>
<accession>M3K7C2</accession>
<evidence type="ECO:0000313" key="4">
    <source>
        <dbReference type="Proteomes" id="UP000011777"/>
    </source>
</evidence>
<evidence type="ECO:0000256" key="1">
    <source>
        <dbReference type="SAM" id="Coils"/>
    </source>
</evidence>
<keyword evidence="1" id="KW-0175">Coiled coil</keyword>
<reference evidence="3 4" key="1">
    <citation type="submission" date="2013-02" db="EMBL/GenBank/DDBJ databases">
        <title>Genome sequence of Candida maltosa Xu316, a potential industrial strain for xylitol and ethanol production.</title>
        <authorList>
            <person name="Yu J."/>
            <person name="Wang Q."/>
            <person name="Geng X."/>
            <person name="Bao W."/>
            <person name="He P."/>
            <person name="Cai J."/>
        </authorList>
    </citation>
    <scope>NUCLEOTIDE SEQUENCE [LARGE SCALE GENOMIC DNA]</scope>
    <source>
        <strain evidence="4">Xu316</strain>
    </source>
</reference>
<gene>
    <name evidence="3" type="ORF">G210_1199</name>
</gene>
<feature type="compositionally biased region" description="Polar residues" evidence="2">
    <location>
        <begin position="298"/>
        <end position="307"/>
    </location>
</feature>
<sequence>MARKTDTTLSDVVQKRRATLSSSSSSSSSVNQLADASIQTYMNQNNILTKRNLIYLSRITELENELNQSQEELNQANKEIERLKNMLTTFSSSVEGKLAENFNDILQYVKSLNDVQSSTSFRASTPILPDCHNPTCEITKSIAFEDDQSISRPRDTLVRDIPTSSELDLKLGRVFSSAGTDSVNENLLDRVTIPKASKTKSTPPPETQQSNKKPTKQFIVTLPVALDTQPRRPTRARKEVSYKPLALNKKMRRESAKLVDAVGENALINYTVDSKKRKVEVKSEYPSQSTHKRKPLASLNTNTASTTKTRKSVNLKSSGSDLAIFDFQEEAAIPNNRRYTTIG</sequence>
<organism evidence="3 4">
    <name type="scientific">Candida maltosa (strain Xu316)</name>
    <name type="common">Yeast</name>
    <dbReference type="NCBI Taxonomy" id="1245528"/>
    <lineage>
        <taxon>Eukaryota</taxon>
        <taxon>Fungi</taxon>
        <taxon>Dikarya</taxon>
        <taxon>Ascomycota</taxon>
        <taxon>Saccharomycotina</taxon>
        <taxon>Pichiomycetes</taxon>
        <taxon>Debaryomycetaceae</taxon>
        <taxon>Candida/Lodderomyces clade</taxon>
        <taxon>Candida</taxon>
    </lineage>
</organism>
<evidence type="ECO:0000256" key="2">
    <source>
        <dbReference type="SAM" id="MobiDB-lite"/>
    </source>
</evidence>
<protein>
    <recommendedName>
        <fullName evidence="5">Shugoshin N-terminal coiled-coil domain-containing protein</fullName>
    </recommendedName>
</protein>
<dbReference type="eggNOG" id="ENOG502RQ5G">
    <property type="taxonomic scope" value="Eukaryota"/>
</dbReference>